<sequence>MVTVDDQRSCWWLRLIANSIDFPTKGTRQHPFGLEYLWTHDVQGLLLTCLLKILIQVSPRSDAASIIRQDIQTAQVIRRTR</sequence>
<keyword evidence="2" id="KW-1185">Reference proteome</keyword>
<proteinExistence type="predicted"/>
<dbReference type="VEuPathDB" id="FungiDB:HpaG802896"/>
<evidence type="ECO:0000313" key="1">
    <source>
        <dbReference type="EnsemblProtists" id="HpaP802896"/>
    </source>
</evidence>
<dbReference type="AlphaFoldDB" id="M4B9D7"/>
<protein>
    <submittedName>
        <fullName evidence="1">Uncharacterized protein</fullName>
    </submittedName>
</protein>
<dbReference type="EnsemblProtists" id="HpaT802896">
    <property type="protein sequence ID" value="HpaP802896"/>
    <property type="gene ID" value="HpaG802896"/>
</dbReference>
<dbReference type="InParanoid" id="M4B9D7"/>
<evidence type="ECO:0000313" key="2">
    <source>
        <dbReference type="Proteomes" id="UP000011713"/>
    </source>
</evidence>
<dbReference type="EMBL" id="JH598031">
    <property type="status" value="NOT_ANNOTATED_CDS"/>
    <property type="molecule type" value="Genomic_DNA"/>
</dbReference>
<reference evidence="2" key="1">
    <citation type="journal article" date="2010" name="Science">
        <title>Signatures of adaptation to obligate biotrophy in the Hyaloperonospora arabidopsidis genome.</title>
        <authorList>
            <person name="Baxter L."/>
            <person name="Tripathy S."/>
            <person name="Ishaque N."/>
            <person name="Boot N."/>
            <person name="Cabral A."/>
            <person name="Kemen E."/>
            <person name="Thines M."/>
            <person name="Ah-Fong A."/>
            <person name="Anderson R."/>
            <person name="Badejoko W."/>
            <person name="Bittner-Eddy P."/>
            <person name="Boore J.L."/>
            <person name="Chibucos M.C."/>
            <person name="Coates M."/>
            <person name="Dehal P."/>
            <person name="Delehaunty K."/>
            <person name="Dong S."/>
            <person name="Downton P."/>
            <person name="Dumas B."/>
            <person name="Fabro G."/>
            <person name="Fronick C."/>
            <person name="Fuerstenberg S.I."/>
            <person name="Fulton L."/>
            <person name="Gaulin E."/>
            <person name="Govers F."/>
            <person name="Hughes L."/>
            <person name="Humphray S."/>
            <person name="Jiang R.H."/>
            <person name="Judelson H."/>
            <person name="Kamoun S."/>
            <person name="Kyung K."/>
            <person name="Meijer H."/>
            <person name="Minx P."/>
            <person name="Morris P."/>
            <person name="Nelson J."/>
            <person name="Phuntumart V."/>
            <person name="Qutob D."/>
            <person name="Rehmany A."/>
            <person name="Rougon-Cardoso A."/>
            <person name="Ryden P."/>
            <person name="Torto-Alalibo T."/>
            <person name="Studholme D."/>
            <person name="Wang Y."/>
            <person name="Win J."/>
            <person name="Wood J."/>
            <person name="Clifton S.W."/>
            <person name="Rogers J."/>
            <person name="Van den Ackerveken G."/>
            <person name="Jones J.D."/>
            <person name="McDowell J.M."/>
            <person name="Beynon J."/>
            <person name="Tyler B.M."/>
        </authorList>
    </citation>
    <scope>NUCLEOTIDE SEQUENCE [LARGE SCALE GENOMIC DNA]</scope>
    <source>
        <strain evidence="2">Emoy2</strain>
    </source>
</reference>
<dbReference type="HOGENOM" id="CLU_2578956_0_0_1"/>
<name>M4B9D7_HYAAE</name>
<dbReference type="Proteomes" id="UP000011713">
    <property type="component" value="Unassembled WGS sequence"/>
</dbReference>
<organism evidence="1 2">
    <name type="scientific">Hyaloperonospora arabidopsidis (strain Emoy2)</name>
    <name type="common">Downy mildew agent</name>
    <name type="synonym">Peronospora arabidopsidis</name>
    <dbReference type="NCBI Taxonomy" id="559515"/>
    <lineage>
        <taxon>Eukaryota</taxon>
        <taxon>Sar</taxon>
        <taxon>Stramenopiles</taxon>
        <taxon>Oomycota</taxon>
        <taxon>Peronosporomycetes</taxon>
        <taxon>Peronosporales</taxon>
        <taxon>Peronosporaceae</taxon>
        <taxon>Hyaloperonospora</taxon>
    </lineage>
</organism>
<reference evidence="1" key="2">
    <citation type="submission" date="2015-06" db="UniProtKB">
        <authorList>
            <consortium name="EnsemblProtists"/>
        </authorList>
    </citation>
    <scope>IDENTIFICATION</scope>
    <source>
        <strain evidence="1">Emoy2</strain>
    </source>
</reference>
<accession>M4B9D7</accession>